<keyword evidence="7 8" id="KW-0472">Membrane</keyword>
<evidence type="ECO:0000256" key="7">
    <source>
        <dbReference type="ARBA" id="ARBA00023136"/>
    </source>
</evidence>
<feature type="transmembrane region" description="Helical" evidence="8">
    <location>
        <begin position="266"/>
        <end position="291"/>
    </location>
</feature>
<dbReference type="InterPro" id="IPR029044">
    <property type="entry name" value="Nucleotide-diphossugar_trans"/>
</dbReference>
<dbReference type="SUPFAM" id="SSF53448">
    <property type="entry name" value="Nucleotide-diphospho-sugar transferases"/>
    <property type="match status" value="1"/>
</dbReference>
<evidence type="ECO:0000256" key="4">
    <source>
        <dbReference type="ARBA" id="ARBA00022692"/>
    </source>
</evidence>
<dbReference type="CDD" id="cd04187">
    <property type="entry name" value="DPM1_like_bac"/>
    <property type="match status" value="1"/>
</dbReference>
<accession>A0ABT1XF57</accession>
<evidence type="ECO:0000256" key="1">
    <source>
        <dbReference type="ARBA" id="ARBA00022475"/>
    </source>
</evidence>
<evidence type="ECO:0000313" key="11">
    <source>
        <dbReference type="Proteomes" id="UP001165267"/>
    </source>
</evidence>
<feature type="domain" description="Glycosyltransferase 2-like" evidence="9">
    <location>
        <begin position="8"/>
        <end position="172"/>
    </location>
</feature>
<dbReference type="RefSeq" id="WP_257510483.1">
    <property type="nucleotide sequence ID" value="NZ_JANKHG010000001.1"/>
</dbReference>
<dbReference type="InterPro" id="IPR050256">
    <property type="entry name" value="Glycosyltransferase_2"/>
</dbReference>
<evidence type="ECO:0000256" key="6">
    <source>
        <dbReference type="ARBA" id="ARBA00022989"/>
    </source>
</evidence>
<keyword evidence="1" id="KW-1003">Cell membrane</keyword>
<dbReference type="EMBL" id="JANKHG010000001">
    <property type="protein sequence ID" value="MCR2745233.1"/>
    <property type="molecule type" value="Genomic_DNA"/>
</dbReference>
<evidence type="ECO:0000259" key="9">
    <source>
        <dbReference type="Pfam" id="PF00535"/>
    </source>
</evidence>
<reference evidence="10" key="1">
    <citation type="submission" date="2022-07" db="EMBL/GenBank/DDBJ databases">
        <authorList>
            <person name="Xamxidin M."/>
        </authorList>
    </citation>
    <scope>NUCLEOTIDE SEQUENCE</scope>
    <source>
        <strain evidence="10">YS8-69</strain>
    </source>
</reference>
<dbReference type="PANTHER" id="PTHR48090">
    <property type="entry name" value="UNDECAPRENYL-PHOSPHATE 4-DEOXY-4-FORMAMIDO-L-ARABINOSE TRANSFERASE-RELATED"/>
    <property type="match status" value="1"/>
</dbReference>
<dbReference type="Gene3D" id="3.90.550.10">
    <property type="entry name" value="Spore Coat Polysaccharide Biosynthesis Protein SpsA, Chain A"/>
    <property type="match status" value="1"/>
</dbReference>
<keyword evidence="5" id="KW-0448">Lipopolysaccharide biosynthesis</keyword>
<dbReference type="Proteomes" id="UP001165267">
    <property type="component" value="Unassembled WGS sequence"/>
</dbReference>
<organism evidence="10 11">
    <name type="scientific">Limnobacter parvus</name>
    <dbReference type="NCBI Taxonomy" id="2939690"/>
    <lineage>
        <taxon>Bacteria</taxon>
        <taxon>Pseudomonadati</taxon>
        <taxon>Pseudomonadota</taxon>
        <taxon>Betaproteobacteria</taxon>
        <taxon>Burkholderiales</taxon>
        <taxon>Burkholderiaceae</taxon>
        <taxon>Limnobacter</taxon>
    </lineage>
</organism>
<feature type="transmembrane region" description="Helical" evidence="8">
    <location>
        <begin position="236"/>
        <end position="260"/>
    </location>
</feature>
<evidence type="ECO:0000256" key="3">
    <source>
        <dbReference type="ARBA" id="ARBA00022679"/>
    </source>
</evidence>
<protein>
    <submittedName>
        <fullName evidence="10">Glycosyltransferase family 2 protein</fullName>
    </submittedName>
</protein>
<sequence>MKSKPLISLVVPCRNEAACLKEFIAQLNRFKSSYLTVDLEVVFVNDGSTDRTLDLLGEASERNEWIKIVDFSRNFGKEAAITAGLDFAAGDAIIFMDADLQHPFSVLPVFIEHWQSGVQVVVARRMNRDTDSSSYRRLATLFYKMYNRIATVKLPENVGDFRLIDKAVAKELRRLTERQRFMKGLFAWVGFEPTVVDYEVAPRHAGQSTFNKWRSWNFALEGLANFSTVPLRAWTYLGLLFVLIGLIYAGFIIVSALLFGVTTPGYVTLLTAIVVFSGMQLIGIGVLGEYLGRVFIEVKGRPAYIVRKTLNLENPRLSDD</sequence>
<evidence type="ECO:0000256" key="8">
    <source>
        <dbReference type="SAM" id="Phobius"/>
    </source>
</evidence>
<keyword evidence="11" id="KW-1185">Reference proteome</keyword>
<dbReference type="PANTHER" id="PTHR48090:SF3">
    <property type="entry name" value="UNDECAPRENYL-PHOSPHATE 4-DEOXY-4-FORMAMIDO-L-ARABINOSE TRANSFERASE"/>
    <property type="match status" value="1"/>
</dbReference>
<keyword evidence="3" id="KW-0808">Transferase</keyword>
<proteinExistence type="predicted"/>
<evidence type="ECO:0000256" key="5">
    <source>
        <dbReference type="ARBA" id="ARBA00022985"/>
    </source>
</evidence>
<dbReference type="InterPro" id="IPR001173">
    <property type="entry name" value="Glyco_trans_2-like"/>
</dbReference>
<dbReference type="Pfam" id="PF00535">
    <property type="entry name" value="Glycos_transf_2"/>
    <property type="match status" value="1"/>
</dbReference>
<evidence type="ECO:0000313" key="10">
    <source>
        <dbReference type="EMBL" id="MCR2745233.1"/>
    </source>
</evidence>
<evidence type="ECO:0000256" key="2">
    <source>
        <dbReference type="ARBA" id="ARBA00022676"/>
    </source>
</evidence>
<keyword evidence="4 8" id="KW-0812">Transmembrane</keyword>
<comment type="caution">
    <text evidence="10">The sequence shown here is derived from an EMBL/GenBank/DDBJ whole genome shotgun (WGS) entry which is preliminary data.</text>
</comment>
<gene>
    <name evidence="10" type="ORF">NSP04_01060</name>
</gene>
<keyword evidence="2" id="KW-0328">Glycosyltransferase</keyword>
<keyword evidence="6 8" id="KW-1133">Transmembrane helix</keyword>
<name>A0ABT1XF57_9BURK</name>